<evidence type="ECO:0000256" key="1">
    <source>
        <dbReference type="SAM" id="SignalP"/>
    </source>
</evidence>
<organism evidence="2 3">
    <name type="scientific">Candidatus Niyogibacteria bacterium CG10_big_fil_rev_8_21_14_0_10_42_19</name>
    <dbReference type="NCBI Taxonomy" id="1974725"/>
    <lineage>
        <taxon>Bacteria</taxon>
        <taxon>Candidatus Niyogiibacteriota</taxon>
    </lineage>
</organism>
<comment type="caution">
    <text evidence="2">The sequence shown here is derived from an EMBL/GenBank/DDBJ whole genome shotgun (WGS) entry which is preliminary data.</text>
</comment>
<evidence type="ECO:0000313" key="3">
    <source>
        <dbReference type="Proteomes" id="UP000229383"/>
    </source>
</evidence>
<dbReference type="EMBL" id="PFCN01000024">
    <property type="protein sequence ID" value="PIR70337.1"/>
    <property type="molecule type" value="Genomic_DNA"/>
</dbReference>
<proteinExistence type="predicted"/>
<reference evidence="3" key="1">
    <citation type="submission" date="2017-09" db="EMBL/GenBank/DDBJ databases">
        <title>Depth-based differentiation of microbial function through sediment-hosted aquifers and enrichment of novel symbionts in the deep terrestrial subsurface.</title>
        <authorList>
            <person name="Probst A.J."/>
            <person name="Ladd B."/>
            <person name="Jarett J.K."/>
            <person name="Geller-Mcgrath D.E."/>
            <person name="Sieber C.M.K."/>
            <person name="Emerson J.B."/>
            <person name="Anantharaman K."/>
            <person name="Thomas B.C."/>
            <person name="Malmstrom R."/>
            <person name="Stieglmeier M."/>
            <person name="Klingl A."/>
            <person name="Woyke T."/>
            <person name="Ryan C.M."/>
            <person name="Banfield J.F."/>
        </authorList>
    </citation>
    <scope>NUCLEOTIDE SEQUENCE [LARGE SCALE GENOMIC DNA]</scope>
</reference>
<dbReference type="Proteomes" id="UP000229383">
    <property type="component" value="Unassembled WGS sequence"/>
</dbReference>
<protein>
    <submittedName>
        <fullName evidence="2">Uncharacterized protein</fullName>
    </submittedName>
</protein>
<name>A0A2H0TFK6_9BACT</name>
<dbReference type="AlphaFoldDB" id="A0A2H0TFK6"/>
<sequence length="259" mass="29845">MKVKVSIFVFLLTGLIFISGARAETGTIFWDEETFVFNNENCVSTDSCDLKTFWVNIKKYNVWVEGDNFGTVMMAGYIVDQISALENYGIVQFMRGCSFESVKNDNGAVVNEIDRSFLRQFFENYVPNIFPKWVIDSDDKDPLYNGQEPPVRIYHYRWAGDSGKEFIYGIKKPTFPELYVVKHPGIAFVKEVGRVKNMSMEFKTCVYKMKDIPLKTSSDDTGFAEPIGCFTWISSFIYNFDTREYESFLDVDSVCLTDN</sequence>
<evidence type="ECO:0000313" key="2">
    <source>
        <dbReference type="EMBL" id="PIR70337.1"/>
    </source>
</evidence>
<keyword evidence="1" id="KW-0732">Signal</keyword>
<gene>
    <name evidence="2" type="ORF">COU46_02045</name>
</gene>
<accession>A0A2H0TFK6</accession>
<feature type="chain" id="PRO_5013897189" evidence="1">
    <location>
        <begin position="24"/>
        <end position="259"/>
    </location>
</feature>
<feature type="signal peptide" evidence="1">
    <location>
        <begin position="1"/>
        <end position="23"/>
    </location>
</feature>